<evidence type="ECO:0000313" key="2">
    <source>
        <dbReference type="EMBL" id="RYR47071.1"/>
    </source>
</evidence>
<dbReference type="PANTHER" id="PTHR46033">
    <property type="entry name" value="PROTEIN MAIN-LIKE 2"/>
    <property type="match status" value="1"/>
</dbReference>
<comment type="caution">
    <text evidence="2">The sequence shown here is derived from an EMBL/GenBank/DDBJ whole genome shotgun (WGS) entry which is preliminary data.</text>
</comment>
<dbReference type="PANTHER" id="PTHR46033:SF8">
    <property type="entry name" value="PROTEIN MAINTENANCE OF MERISTEMS-LIKE"/>
    <property type="match status" value="1"/>
</dbReference>
<feature type="domain" description="Aminotransferase-like plant mobile" evidence="1">
    <location>
        <begin position="2"/>
        <end position="148"/>
    </location>
</feature>
<dbReference type="InterPro" id="IPR044824">
    <property type="entry name" value="MAIN-like"/>
</dbReference>
<proteinExistence type="predicted"/>
<organism evidence="2 3">
    <name type="scientific">Arachis hypogaea</name>
    <name type="common">Peanut</name>
    <dbReference type="NCBI Taxonomy" id="3818"/>
    <lineage>
        <taxon>Eukaryota</taxon>
        <taxon>Viridiplantae</taxon>
        <taxon>Streptophyta</taxon>
        <taxon>Embryophyta</taxon>
        <taxon>Tracheophyta</taxon>
        <taxon>Spermatophyta</taxon>
        <taxon>Magnoliopsida</taxon>
        <taxon>eudicotyledons</taxon>
        <taxon>Gunneridae</taxon>
        <taxon>Pentapetalae</taxon>
        <taxon>rosids</taxon>
        <taxon>fabids</taxon>
        <taxon>Fabales</taxon>
        <taxon>Fabaceae</taxon>
        <taxon>Papilionoideae</taxon>
        <taxon>50 kb inversion clade</taxon>
        <taxon>dalbergioids sensu lato</taxon>
        <taxon>Dalbergieae</taxon>
        <taxon>Pterocarpus clade</taxon>
        <taxon>Arachis</taxon>
    </lineage>
</organism>
<dbReference type="InterPro" id="IPR019557">
    <property type="entry name" value="AminoTfrase-like_pln_mobile"/>
</dbReference>
<dbReference type="Pfam" id="PF10536">
    <property type="entry name" value="PMD"/>
    <property type="match status" value="1"/>
</dbReference>
<dbReference type="GO" id="GO:0010073">
    <property type="term" value="P:meristem maintenance"/>
    <property type="evidence" value="ECO:0007669"/>
    <property type="project" value="InterPro"/>
</dbReference>
<name>A0A445C896_ARAHY</name>
<accession>A0A445C896</accession>
<keyword evidence="3" id="KW-1185">Reference proteome</keyword>
<sequence>MIIVFVEHWRLETHTFHMPWGEYTITFQDIVYHLVLHDNDEPVGGCFHDFQTWYHTGTWELVERLLGVRPPAVVQQETQRREAFSLKLTWLWERVRQMPPDTTDPDTLRQCARSYIMLMIGGYLLTDNSNNTVHLWWFPLLDDFERCCSFS</sequence>
<gene>
    <name evidence="2" type="ORF">Ahy_A07g032987</name>
</gene>
<reference evidence="2 3" key="1">
    <citation type="submission" date="2019-01" db="EMBL/GenBank/DDBJ databases">
        <title>Sequencing of cultivated peanut Arachis hypogaea provides insights into genome evolution and oil improvement.</title>
        <authorList>
            <person name="Chen X."/>
        </authorList>
    </citation>
    <scope>NUCLEOTIDE SEQUENCE [LARGE SCALE GENOMIC DNA]</scope>
    <source>
        <strain evidence="3">cv. Fuhuasheng</strain>
        <tissue evidence="2">Leaves</tissue>
    </source>
</reference>
<evidence type="ECO:0000313" key="3">
    <source>
        <dbReference type="Proteomes" id="UP000289738"/>
    </source>
</evidence>
<protein>
    <recommendedName>
        <fullName evidence="1">Aminotransferase-like plant mobile domain-containing protein</fullName>
    </recommendedName>
</protein>
<evidence type="ECO:0000259" key="1">
    <source>
        <dbReference type="Pfam" id="PF10536"/>
    </source>
</evidence>
<dbReference type="AlphaFoldDB" id="A0A445C896"/>
<dbReference type="EMBL" id="SDMP01000007">
    <property type="protein sequence ID" value="RYR47071.1"/>
    <property type="molecule type" value="Genomic_DNA"/>
</dbReference>
<dbReference type="Proteomes" id="UP000289738">
    <property type="component" value="Chromosome A07"/>
</dbReference>